<comment type="caution">
    <text evidence="2">The sequence shown here is derived from an EMBL/GenBank/DDBJ whole genome shotgun (WGS) entry which is preliminary data.</text>
</comment>
<dbReference type="InterPro" id="IPR032710">
    <property type="entry name" value="NTF2-like_dom_sf"/>
</dbReference>
<evidence type="ECO:0000313" key="3">
    <source>
        <dbReference type="Proteomes" id="UP000634229"/>
    </source>
</evidence>
<dbReference type="InterPro" id="IPR027843">
    <property type="entry name" value="DUF4440"/>
</dbReference>
<protein>
    <submittedName>
        <fullName evidence="2">Nuclear transport factor 2 family protein</fullName>
    </submittedName>
</protein>
<dbReference type="RefSeq" id="WP_201883339.1">
    <property type="nucleotide sequence ID" value="NZ_JAERRF010000066.1"/>
</dbReference>
<dbReference type="SUPFAM" id="SSF54427">
    <property type="entry name" value="NTF2-like"/>
    <property type="match status" value="1"/>
</dbReference>
<evidence type="ECO:0000313" key="2">
    <source>
        <dbReference type="EMBL" id="MBL1102750.1"/>
    </source>
</evidence>
<proteinExistence type="predicted"/>
<reference evidence="2 3" key="1">
    <citation type="submission" date="2021-01" db="EMBL/GenBank/DDBJ databases">
        <title>WGS of actinomycetes isolated from Thailand.</title>
        <authorList>
            <person name="Thawai C."/>
        </authorList>
    </citation>
    <scope>NUCLEOTIDE SEQUENCE [LARGE SCALE GENOMIC DNA]</scope>
    <source>
        <strain evidence="2 3">CA1R205</strain>
    </source>
</reference>
<accession>A0ABS1NS28</accession>
<dbReference type="Proteomes" id="UP000634229">
    <property type="component" value="Unassembled WGS sequence"/>
</dbReference>
<organism evidence="2 3">
    <name type="scientific">Streptomyces coffeae</name>
    <dbReference type="NCBI Taxonomy" id="621382"/>
    <lineage>
        <taxon>Bacteria</taxon>
        <taxon>Bacillati</taxon>
        <taxon>Actinomycetota</taxon>
        <taxon>Actinomycetes</taxon>
        <taxon>Kitasatosporales</taxon>
        <taxon>Streptomycetaceae</taxon>
        <taxon>Streptomyces</taxon>
    </lineage>
</organism>
<evidence type="ECO:0000259" key="1">
    <source>
        <dbReference type="Pfam" id="PF14534"/>
    </source>
</evidence>
<gene>
    <name evidence="2" type="ORF">JK363_40485</name>
</gene>
<feature type="domain" description="DUF4440" evidence="1">
    <location>
        <begin position="10"/>
        <end position="116"/>
    </location>
</feature>
<dbReference type="EMBL" id="JAERRF010000066">
    <property type="protein sequence ID" value="MBL1102750.1"/>
    <property type="molecule type" value="Genomic_DNA"/>
</dbReference>
<dbReference type="Pfam" id="PF14534">
    <property type="entry name" value="DUF4440"/>
    <property type="match status" value="1"/>
</dbReference>
<dbReference type="Gene3D" id="3.10.450.50">
    <property type="match status" value="1"/>
</dbReference>
<name>A0ABS1NS28_9ACTN</name>
<sequence>MPNDDHTESLHAAERRLQAAQLASDIDALNELIDDTGRFTGPDGNLYSKQDDLRAHETGQQVLSRVEEEDLQVLATEHTGVTWFLGTLEGSIGGQPLAARMRYTRTWARDQAGWKILAAHATFVTDGLFDTGDGTRAAEPSA</sequence>
<keyword evidence="3" id="KW-1185">Reference proteome</keyword>